<dbReference type="Gene3D" id="3.40.640.10">
    <property type="entry name" value="Type I PLP-dependent aspartate aminotransferase-like (Major domain)"/>
    <property type="match status" value="1"/>
</dbReference>
<keyword evidence="4 7" id="KW-0456">Lyase</keyword>
<sequence>MGNFDEVINRWNTKSVKWDLVETLFQSKDVIPMWVADMDFKAPQEVNEAIIKRAEHGVYGYTLADHAFKESIINWNKERHNWSIQPKWLTFSSGVVASLHMAIQAFSEPNDGILIQTPVYPPFYNSINALDRTIIKNPLIFQDNYYTIDFADFEEKLKQVKVFILCSPHNPVGRVWRKDELEEMARLCIKHNVLIISDEIHGDLVYPGKKHIPIASLSEEIANQTITCMAPSKTFNVAGLAASYCITSNEEYKRLLDKAFNKQGFHSDQLNTMGQVAMEAAYTYGAPWVDELNTLLESHYHFVKESFEKHAPELNVVKSEGTYLLWIDCSGLKLNAKELREFFVKEAKVGLNAGKDYGEEGEQFMRMNVGCPRETLEEAVERIIEAVKRNRI</sequence>
<dbReference type="CDD" id="cd00609">
    <property type="entry name" value="AAT_like"/>
    <property type="match status" value="1"/>
</dbReference>
<evidence type="ECO:0000256" key="5">
    <source>
        <dbReference type="ARBA" id="ARBA00037974"/>
    </source>
</evidence>
<dbReference type="InterPro" id="IPR051798">
    <property type="entry name" value="Class-II_PLP-Dep_Aminotrans"/>
</dbReference>
<keyword evidence="8" id="KW-1185">Reference proteome</keyword>
<comment type="caution">
    <text evidence="7">The sequence shown here is derived from an EMBL/GenBank/DDBJ whole genome shotgun (WGS) entry which is preliminary data.</text>
</comment>
<dbReference type="NCBIfam" id="TIGR04350">
    <property type="entry name" value="C_S_lyase_PatB"/>
    <property type="match status" value="1"/>
</dbReference>
<dbReference type="InterPro" id="IPR015421">
    <property type="entry name" value="PyrdxlP-dep_Trfase_major"/>
</dbReference>
<gene>
    <name evidence="7" type="ORF">ACFSBH_06865</name>
</gene>
<dbReference type="Proteomes" id="UP001597221">
    <property type="component" value="Unassembled WGS sequence"/>
</dbReference>
<comment type="similarity">
    <text evidence="5">Belongs to the class-II pyridoxal-phosphate-dependent aminotransferase family. MalY/PatB cystathionine beta-lyase subfamily.</text>
</comment>
<evidence type="ECO:0000256" key="2">
    <source>
        <dbReference type="ARBA" id="ARBA00012224"/>
    </source>
</evidence>
<dbReference type="GO" id="GO:0047804">
    <property type="term" value="F:cysteine-S-conjugate beta-lyase activity"/>
    <property type="evidence" value="ECO:0007669"/>
    <property type="project" value="UniProtKB-EC"/>
</dbReference>
<dbReference type="RefSeq" id="WP_379596685.1">
    <property type="nucleotide sequence ID" value="NZ_JBHUDE010000034.1"/>
</dbReference>
<evidence type="ECO:0000256" key="4">
    <source>
        <dbReference type="ARBA" id="ARBA00023239"/>
    </source>
</evidence>
<evidence type="ECO:0000256" key="1">
    <source>
        <dbReference type="ARBA" id="ARBA00001933"/>
    </source>
</evidence>
<dbReference type="InterPro" id="IPR027619">
    <property type="entry name" value="C-S_lyase_PatB-like"/>
</dbReference>
<feature type="domain" description="Aminotransferase class I/classII large" evidence="6">
    <location>
        <begin position="29"/>
        <end position="383"/>
    </location>
</feature>
<dbReference type="PANTHER" id="PTHR43525:SF1">
    <property type="entry name" value="PROTEIN MALY"/>
    <property type="match status" value="1"/>
</dbReference>
<evidence type="ECO:0000259" key="6">
    <source>
        <dbReference type="Pfam" id="PF00155"/>
    </source>
</evidence>
<dbReference type="InterPro" id="IPR015424">
    <property type="entry name" value="PyrdxlP-dep_Trfase"/>
</dbReference>
<dbReference type="EMBL" id="JBHUDE010000034">
    <property type="protein sequence ID" value="MFD1607368.1"/>
    <property type="molecule type" value="Genomic_DNA"/>
</dbReference>
<comment type="cofactor">
    <cofactor evidence="1">
        <name>pyridoxal 5'-phosphate</name>
        <dbReference type="ChEBI" id="CHEBI:597326"/>
    </cofactor>
</comment>
<name>A0ABW4HPP0_9BACI</name>
<organism evidence="7 8">
    <name type="scientific">Oceanobacillus luteolus</name>
    <dbReference type="NCBI Taxonomy" id="1274358"/>
    <lineage>
        <taxon>Bacteria</taxon>
        <taxon>Bacillati</taxon>
        <taxon>Bacillota</taxon>
        <taxon>Bacilli</taxon>
        <taxon>Bacillales</taxon>
        <taxon>Bacillaceae</taxon>
        <taxon>Oceanobacillus</taxon>
    </lineage>
</organism>
<dbReference type="InterPro" id="IPR004839">
    <property type="entry name" value="Aminotransferase_I/II_large"/>
</dbReference>
<proteinExistence type="inferred from homology"/>
<evidence type="ECO:0000313" key="7">
    <source>
        <dbReference type="EMBL" id="MFD1607368.1"/>
    </source>
</evidence>
<dbReference type="InterPro" id="IPR015422">
    <property type="entry name" value="PyrdxlP-dep_Trfase_small"/>
</dbReference>
<evidence type="ECO:0000313" key="8">
    <source>
        <dbReference type="Proteomes" id="UP001597221"/>
    </source>
</evidence>
<reference evidence="8" key="1">
    <citation type="journal article" date="2019" name="Int. J. Syst. Evol. Microbiol.">
        <title>The Global Catalogue of Microorganisms (GCM) 10K type strain sequencing project: providing services to taxonomists for standard genome sequencing and annotation.</title>
        <authorList>
            <consortium name="The Broad Institute Genomics Platform"/>
            <consortium name="The Broad Institute Genome Sequencing Center for Infectious Disease"/>
            <person name="Wu L."/>
            <person name="Ma J."/>
        </authorList>
    </citation>
    <scope>NUCLEOTIDE SEQUENCE [LARGE SCALE GENOMIC DNA]</scope>
    <source>
        <strain evidence="8">CGMCC 1.12376</strain>
    </source>
</reference>
<keyword evidence="3" id="KW-0663">Pyridoxal phosphate</keyword>
<evidence type="ECO:0000256" key="3">
    <source>
        <dbReference type="ARBA" id="ARBA00022898"/>
    </source>
</evidence>
<dbReference type="EC" id="4.4.1.13" evidence="2"/>
<dbReference type="PANTHER" id="PTHR43525">
    <property type="entry name" value="PROTEIN MALY"/>
    <property type="match status" value="1"/>
</dbReference>
<dbReference type="SUPFAM" id="SSF53383">
    <property type="entry name" value="PLP-dependent transferases"/>
    <property type="match status" value="1"/>
</dbReference>
<accession>A0ABW4HPP0</accession>
<dbReference type="Pfam" id="PF00155">
    <property type="entry name" value="Aminotran_1_2"/>
    <property type="match status" value="1"/>
</dbReference>
<dbReference type="Gene3D" id="3.90.1150.10">
    <property type="entry name" value="Aspartate Aminotransferase, domain 1"/>
    <property type="match status" value="1"/>
</dbReference>
<protein>
    <recommendedName>
        <fullName evidence="2">cysteine-S-conjugate beta-lyase</fullName>
        <ecNumber evidence="2">4.4.1.13</ecNumber>
    </recommendedName>
</protein>